<evidence type="ECO:0000313" key="1">
    <source>
        <dbReference type="EMBL" id="KAG9232840.1"/>
    </source>
</evidence>
<proteinExistence type="predicted"/>
<gene>
    <name evidence="1" type="ORF">BJ875DRAFT_465779</name>
</gene>
<comment type="caution">
    <text evidence="1">The sequence shown here is derived from an EMBL/GenBank/DDBJ whole genome shotgun (WGS) entry which is preliminary data.</text>
</comment>
<sequence>MYSALGQPGLPRSDSLLSDLLLLLCGTHTEVLESSRPSNPTSKRPTACGLGPFCFPVGAHADDSSGAAFCY</sequence>
<dbReference type="AlphaFoldDB" id="A0A9P7YFV0"/>
<reference evidence="1" key="1">
    <citation type="journal article" date="2021" name="IMA Fungus">
        <title>Genomic characterization of three marine fungi, including Emericellopsis atlantica sp. nov. with signatures of a generalist lifestyle and marine biomass degradation.</title>
        <authorList>
            <person name="Hagestad O.C."/>
            <person name="Hou L."/>
            <person name="Andersen J.H."/>
            <person name="Hansen E.H."/>
            <person name="Altermark B."/>
            <person name="Li C."/>
            <person name="Kuhnert E."/>
            <person name="Cox R.J."/>
            <person name="Crous P.W."/>
            <person name="Spatafora J.W."/>
            <person name="Lail K."/>
            <person name="Amirebrahimi M."/>
            <person name="Lipzen A."/>
            <person name="Pangilinan J."/>
            <person name="Andreopoulos W."/>
            <person name="Hayes R.D."/>
            <person name="Ng V."/>
            <person name="Grigoriev I.V."/>
            <person name="Jackson S.A."/>
            <person name="Sutton T.D.S."/>
            <person name="Dobson A.D.W."/>
            <person name="Rama T."/>
        </authorList>
    </citation>
    <scope>NUCLEOTIDE SEQUENCE</scope>
    <source>
        <strain evidence="1">TRa018bII</strain>
    </source>
</reference>
<evidence type="ECO:0000313" key="2">
    <source>
        <dbReference type="Proteomes" id="UP000824998"/>
    </source>
</evidence>
<name>A0A9P7YFV0_9HELO</name>
<protein>
    <submittedName>
        <fullName evidence="1">Uncharacterized protein</fullName>
    </submittedName>
</protein>
<organism evidence="1 2">
    <name type="scientific">Amylocarpus encephaloides</name>
    <dbReference type="NCBI Taxonomy" id="45428"/>
    <lineage>
        <taxon>Eukaryota</taxon>
        <taxon>Fungi</taxon>
        <taxon>Dikarya</taxon>
        <taxon>Ascomycota</taxon>
        <taxon>Pezizomycotina</taxon>
        <taxon>Leotiomycetes</taxon>
        <taxon>Helotiales</taxon>
        <taxon>Helotiales incertae sedis</taxon>
        <taxon>Amylocarpus</taxon>
    </lineage>
</organism>
<accession>A0A9P7YFV0</accession>
<dbReference type="Proteomes" id="UP000824998">
    <property type="component" value="Unassembled WGS sequence"/>
</dbReference>
<dbReference type="EMBL" id="MU251528">
    <property type="protein sequence ID" value="KAG9232840.1"/>
    <property type="molecule type" value="Genomic_DNA"/>
</dbReference>
<keyword evidence="2" id="KW-1185">Reference proteome</keyword>